<evidence type="ECO:0000256" key="1">
    <source>
        <dbReference type="SAM" id="Phobius"/>
    </source>
</evidence>
<keyword evidence="1" id="KW-0812">Transmembrane</keyword>
<evidence type="ECO:0000313" key="2">
    <source>
        <dbReference type="Ensembl" id="ENSVURP00010010570.1"/>
    </source>
</evidence>
<feature type="transmembrane region" description="Helical" evidence="1">
    <location>
        <begin position="12"/>
        <end position="31"/>
    </location>
</feature>
<protein>
    <submittedName>
        <fullName evidence="2">Uncharacterized protein</fullName>
    </submittedName>
</protein>
<organism evidence="2 3">
    <name type="scientific">Vombatus ursinus</name>
    <name type="common">Common wombat</name>
    <dbReference type="NCBI Taxonomy" id="29139"/>
    <lineage>
        <taxon>Eukaryota</taxon>
        <taxon>Metazoa</taxon>
        <taxon>Chordata</taxon>
        <taxon>Craniata</taxon>
        <taxon>Vertebrata</taxon>
        <taxon>Euteleostomi</taxon>
        <taxon>Mammalia</taxon>
        <taxon>Metatheria</taxon>
        <taxon>Diprotodontia</taxon>
        <taxon>Vombatidae</taxon>
        <taxon>Vombatus</taxon>
    </lineage>
</organism>
<dbReference type="Proteomes" id="UP000314987">
    <property type="component" value="Unassembled WGS sequence"/>
</dbReference>
<dbReference type="AlphaFoldDB" id="A0A4X2KMI9"/>
<keyword evidence="3" id="KW-1185">Reference proteome</keyword>
<reference evidence="2" key="2">
    <citation type="submission" date="2025-08" db="UniProtKB">
        <authorList>
            <consortium name="Ensembl"/>
        </authorList>
    </citation>
    <scope>IDENTIFICATION</scope>
</reference>
<dbReference type="STRING" id="29139.ENSVURP00010010570"/>
<name>A0A4X2KMI9_VOMUR</name>
<evidence type="ECO:0000313" key="3">
    <source>
        <dbReference type="Proteomes" id="UP000314987"/>
    </source>
</evidence>
<keyword evidence="1" id="KW-0472">Membrane</keyword>
<sequence length="141" mass="16366">MRNLRTRHFGHGCIFTSLIWTMLFFIYLNYIEVNLLLKNVPLKGTGPYQPFFTKFSSNFSNNSKQIRPQLKINKVENKSRQAEDIRNGCLKFDVRSSFIPTICQLPALSFVSTRKSFLPCFGQCTVSLIILHGISFMKSFW</sequence>
<reference evidence="3" key="1">
    <citation type="submission" date="2018-12" db="EMBL/GenBank/DDBJ databases">
        <authorList>
            <person name="Yazar S."/>
        </authorList>
    </citation>
    <scope>NUCLEOTIDE SEQUENCE [LARGE SCALE GENOMIC DNA]</scope>
</reference>
<proteinExistence type="predicted"/>
<accession>A0A4X2KMI9</accession>
<reference evidence="2" key="3">
    <citation type="submission" date="2025-09" db="UniProtKB">
        <authorList>
            <consortium name="Ensembl"/>
        </authorList>
    </citation>
    <scope>IDENTIFICATION</scope>
</reference>
<dbReference type="OMA" id="FIPTICQ"/>
<keyword evidence="1" id="KW-1133">Transmembrane helix</keyword>
<dbReference type="Ensembl" id="ENSVURT00010011988.1">
    <property type="protein sequence ID" value="ENSVURP00010010570.1"/>
    <property type="gene ID" value="ENSVURG00010008171.1"/>
</dbReference>